<dbReference type="AlphaFoldDB" id="U5DK60"/>
<reference evidence="1 2" key="1">
    <citation type="submission" date="2013-05" db="EMBL/GenBank/DDBJ databases">
        <title>Draft genome sequence of Rubidibacter lacunae KORDI 51-2.</title>
        <authorList>
            <person name="Choi D.H."/>
            <person name="Noh J.H."/>
            <person name="Kwon K.-K."/>
            <person name="Lee J.-H."/>
            <person name="Ryu J.-Y."/>
        </authorList>
    </citation>
    <scope>NUCLEOTIDE SEQUENCE [LARGE SCALE GENOMIC DNA]</scope>
    <source>
        <strain evidence="1 2">KORDI 51-2</strain>
    </source>
</reference>
<dbReference type="InParanoid" id="U5DK60"/>
<evidence type="ECO:0008006" key="3">
    <source>
        <dbReference type="Google" id="ProtNLM"/>
    </source>
</evidence>
<organism evidence="1 2">
    <name type="scientific">Rubidibacter lacunae KORDI 51-2</name>
    <dbReference type="NCBI Taxonomy" id="582515"/>
    <lineage>
        <taxon>Bacteria</taxon>
        <taxon>Bacillati</taxon>
        <taxon>Cyanobacteriota</taxon>
        <taxon>Cyanophyceae</taxon>
        <taxon>Oscillatoriophycideae</taxon>
        <taxon>Chroococcales</taxon>
        <taxon>Aphanothecaceae</taxon>
        <taxon>Rubidibacter</taxon>
    </lineage>
</organism>
<dbReference type="Proteomes" id="UP000016960">
    <property type="component" value="Unassembled WGS sequence"/>
</dbReference>
<dbReference type="STRING" id="582515.KR51_00033500"/>
<dbReference type="PROSITE" id="PS51257">
    <property type="entry name" value="PROKAR_LIPOPROTEIN"/>
    <property type="match status" value="1"/>
</dbReference>
<evidence type="ECO:0000313" key="2">
    <source>
        <dbReference type="Proteomes" id="UP000016960"/>
    </source>
</evidence>
<sequence>MRAMRKWFRRWPISAIAIVLALMLVACGSGTPPLGFAPGKGLVRQAIALQLQLTGDRLARQLDAERPAAIVRRVRIRDMEPVYVASLPTYHVRGTFALKLDLPQQPVEQTNNDFDLYLQRQSEGKTWLLLSRQTADSENEAQWTSYLLKPF</sequence>
<protein>
    <recommendedName>
        <fullName evidence="3">Lipoprotein</fullName>
    </recommendedName>
</protein>
<dbReference type="eggNOG" id="ENOG5032VA9">
    <property type="taxonomic scope" value="Bacteria"/>
</dbReference>
<keyword evidence="2" id="KW-1185">Reference proteome</keyword>
<accession>U5DK60</accession>
<dbReference type="PATRIC" id="fig|582515.4.peg.3759"/>
<dbReference type="EMBL" id="ASSJ01000081">
    <property type="protein sequence ID" value="ERN40070.1"/>
    <property type="molecule type" value="Genomic_DNA"/>
</dbReference>
<evidence type="ECO:0000313" key="1">
    <source>
        <dbReference type="EMBL" id="ERN40070.1"/>
    </source>
</evidence>
<comment type="caution">
    <text evidence="1">The sequence shown here is derived from an EMBL/GenBank/DDBJ whole genome shotgun (WGS) entry which is preliminary data.</text>
</comment>
<proteinExistence type="predicted"/>
<name>U5DK60_9CHRO</name>
<dbReference type="OrthoDB" id="468126at2"/>
<gene>
    <name evidence="1" type="ORF">KR51_00033500</name>
</gene>